<protein>
    <submittedName>
        <fullName evidence="4">DGAT1/2-independent enzyme synthesizing storage lipids-like isoform X1</fullName>
    </submittedName>
</protein>
<dbReference type="PANTHER" id="PTHR22753">
    <property type="entry name" value="TRANSMEMBRANE PROTEIN 68"/>
    <property type="match status" value="1"/>
</dbReference>
<dbReference type="RefSeq" id="XP_072855036.1">
    <property type="nucleotide sequence ID" value="XM_072998935.1"/>
</dbReference>
<sequence>MWGWMPFGGAAPAECDGSRPGGGSVGLGPRVSAAGQEDLTWLIDFLKTWMYSDNYLGNFPAYPICLLWVLASLVLLFSPVLVIIGCIYLSNLLLHIYKRQFHLNENYLSKSWDNGRRTVSYLWDIYGKLCHGYEVHGMDKLPQGPGLLVFYHGAFPLDYQYFVSRLYLQTGRFCRTVVDYHFSKIPGIKLFYNVQGLTHDGRLECVEILKKGYLLGVLPGGAREALFSDQSYGLLWGRRTGFAHVAKDAKVPVIPIFTKNLREGYRTLGKIWPLKWLCESTRWPIVPVYGGFPVKFCTYVGDPIPYDPNITAEELARKVKTAIEDLRDKHQKIPGSIRRAILERFHKHPNDD</sequence>
<dbReference type="Proteomes" id="UP001652642">
    <property type="component" value="Chromosome 4"/>
</dbReference>
<keyword evidence="1" id="KW-1133">Transmembrane helix</keyword>
<keyword evidence="1" id="KW-0812">Transmembrane</keyword>
<evidence type="ECO:0000259" key="2">
    <source>
        <dbReference type="Pfam" id="PF01553"/>
    </source>
</evidence>
<dbReference type="CDD" id="cd07987">
    <property type="entry name" value="LPLAT_MGAT-like"/>
    <property type="match status" value="1"/>
</dbReference>
<reference evidence="4" key="1">
    <citation type="submission" date="2025-08" db="UniProtKB">
        <authorList>
            <consortium name="RefSeq"/>
        </authorList>
    </citation>
    <scope>IDENTIFICATION</scope>
</reference>
<organism evidence="3 4">
    <name type="scientific">Pogona vitticeps</name>
    <name type="common">central bearded dragon</name>
    <dbReference type="NCBI Taxonomy" id="103695"/>
    <lineage>
        <taxon>Eukaryota</taxon>
        <taxon>Metazoa</taxon>
        <taxon>Chordata</taxon>
        <taxon>Craniata</taxon>
        <taxon>Vertebrata</taxon>
        <taxon>Euteleostomi</taxon>
        <taxon>Lepidosauria</taxon>
        <taxon>Squamata</taxon>
        <taxon>Bifurcata</taxon>
        <taxon>Unidentata</taxon>
        <taxon>Episquamata</taxon>
        <taxon>Toxicofera</taxon>
        <taxon>Iguania</taxon>
        <taxon>Acrodonta</taxon>
        <taxon>Agamidae</taxon>
        <taxon>Amphibolurinae</taxon>
        <taxon>Pogona</taxon>
    </lineage>
</organism>
<proteinExistence type="predicted"/>
<evidence type="ECO:0000313" key="4">
    <source>
        <dbReference type="RefSeq" id="XP_072855036.1"/>
    </source>
</evidence>
<feature type="transmembrane region" description="Helical" evidence="1">
    <location>
        <begin position="61"/>
        <end position="89"/>
    </location>
</feature>
<dbReference type="GeneID" id="110089707"/>
<keyword evidence="3" id="KW-1185">Reference proteome</keyword>
<dbReference type="SUPFAM" id="SSF69593">
    <property type="entry name" value="Glycerol-3-phosphate (1)-acyltransferase"/>
    <property type="match status" value="1"/>
</dbReference>
<dbReference type="Pfam" id="PF01553">
    <property type="entry name" value="Acyltransferase"/>
    <property type="match status" value="1"/>
</dbReference>
<dbReference type="InterPro" id="IPR002123">
    <property type="entry name" value="Plipid/glycerol_acylTrfase"/>
</dbReference>
<evidence type="ECO:0000256" key="1">
    <source>
        <dbReference type="SAM" id="Phobius"/>
    </source>
</evidence>
<feature type="domain" description="Phospholipid/glycerol acyltransferase" evidence="2">
    <location>
        <begin position="134"/>
        <end position="257"/>
    </location>
</feature>
<dbReference type="PANTHER" id="PTHR22753:SF23">
    <property type="entry name" value="TRANSMEMBRANE PROTEIN 68"/>
    <property type="match status" value="1"/>
</dbReference>
<keyword evidence="1" id="KW-0472">Membrane</keyword>
<evidence type="ECO:0000313" key="3">
    <source>
        <dbReference type="Proteomes" id="UP001652642"/>
    </source>
</evidence>
<accession>A0ABM5GBJ7</accession>
<gene>
    <name evidence="4" type="primary">LOC110089707</name>
</gene>
<name>A0ABM5GBJ7_9SAUR</name>